<keyword evidence="3" id="KW-1185">Reference proteome</keyword>
<dbReference type="Proteomes" id="UP000075243">
    <property type="component" value="Chromosome 6"/>
</dbReference>
<protein>
    <recommendedName>
        <fullName evidence="1">GAG-pre-integrase domain-containing protein</fullName>
    </recommendedName>
</protein>
<gene>
    <name evidence="2" type="ORF">KK1_013661</name>
</gene>
<dbReference type="EMBL" id="CM003608">
    <property type="protein sequence ID" value="KYP67333.1"/>
    <property type="molecule type" value="Genomic_DNA"/>
</dbReference>
<dbReference type="AlphaFoldDB" id="A0A151TJV8"/>
<reference evidence="2 3" key="1">
    <citation type="journal article" date="2012" name="Nat. Biotechnol.">
        <title>Draft genome sequence of pigeonpea (Cajanus cajan), an orphan legume crop of resource-poor farmers.</title>
        <authorList>
            <person name="Varshney R.K."/>
            <person name="Chen W."/>
            <person name="Li Y."/>
            <person name="Bharti A.K."/>
            <person name="Saxena R.K."/>
            <person name="Schlueter J.A."/>
            <person name="Donoghue M.T."/>
            <person name="Azam S."/>
            <person name="Fan G."/>
            <person name="Whaley A.M."/>
            <person name="Farmer A.D."/>
            <person name="Sheridan J."/>
            <person name="Iwata A."/>
            <person name="Tuteja R."/>
            <person name="Penmetsa R.V."/>
            <person name="Wu W."/>
            <person name="Upadhyaya H.D."/>
            <person name="Yang S.P."/>
            <person name="Shah T."/>
            <person name="Saxena K.B."/>
            <person name="Michael T."/>
            <person name="McCombie W.R."/>
            <person name="Yang B."/>
            <person name="Zhang G."/>
            <person name="Yang H."/>
            <person name="Wang J."/>
            <person name="Spillane C."/>
            <person name="Cook D.R."/>
            <person name="May G.D."/>
            <person name="Xu X."/>
            <person name="Jackson S.A."/>
        </authorList>
    </citation>
    <scope>NUCLEOTIDE SEQUENCE [LARGE SCALE GENOMIC DNA]</scope>
    <source>
        <strain evidence="3">cv. Asha</strain>
    </source>
</reference>
<evidence type="ECO:0000259" key="1">
    <source>
        <dbReference type="Pfam" id="PF13976"/>
    </source>
</evidence>
<evidence type="ECO:0000313" key="2">
    <source>
        <dbReference type="EMBL" id="KYP67333.1"/>
    </source>
</evidence>
<dbReference type="Gramene" id="C.cajan_13253.t">
    <property type="protein sequence ID" value="C.cajan_13253.t.cds1"/>
    <property type="gene ID" value="C.cajan_13253"/>
</dbReference>
<name>A0A151TJV8_CAJCA</name>
<accession>A0A151TJV8</accession>
<feature type="domain" description="GAG-pre-integrase" evidence="1">
    <location>
        <begin position="10"/>
        <end position="81"/>
    </location>
</feature>
<sequence length="93" mass="10572">MVGLAKLQQGLYHLVTQQNSSLTPYVPSVNHISVSTINNHNIWHFRLGHLSNTRLNVLHEQYPFISKHVNEPCDICHLAKQKQLPYSVSTSKA</sequence>
<evidence type="ECO:0000313" key="3">
    <source>
        <dbReference type="Proteomes" id="UP000075243"/>
    </source>
</evidence>
<dbReference type="InterPro" id="IPR025724">
    <property type="entry name" value="GAG-pre-integrase_dom"/>
</dbReference>
<proteinExistence type="predicted"/>
<dbReference type="Pfam" id="PF13976">
    <property type="entry name" value="gag_pre-integrs"/>
    <property type="match status" value="1"/>
</dbReference>
<organism evidence="2 3">
    <name type="scientific">Cajanus cajan</name>
    <name type="common">Pigeon pea</name>
    <name type="synonym">Cajanus indicus</name>
    <dbReference type="NCBI Taxonomy" id="3821"/>
    <lineage>
        <taxon>Eukaryota</taxon>
        <taxon>Viridiplantae</taxon>
        <taxon>Streptophyta</taxon>
        <taxon>Embryophyta</taxon>
        <taxon>Tracheophyta</taxon>
        <taxon>Spermatophyta</taxon>
        <taxon>Magnoliopsida</taxon>
        <taxon>eudicotyledons</taxon>
        <taxon>Gunneridae</taxon>
        <taxon>Pentapetalae</taxon>
        <taxon>rosids</taxon>
        <taxon>fabids</taxon>
        <taxon>Fabales</taxon>
        <taxon>Fabaceae</taxon>
        <taxon>Papilionoideae</taxon>
        <taxon>50 kb inversion clade</taxon>
        <taxon>NPAAA clade</taxon>
        <taxon>indigoferoid/millettioid clade</taxon>
        <taxon>Phaseoleae</taxon>
        <taxon>Cajanus</taxon>
    </lineage>
</organism>